<proteinExistence type="predicted"/>
<keyword evidence="2" id="KW-1185">Reference proteome</keyword>
<dbReference type="AlphaFoldDB" id="A0A9Q3JUG5"/>
<gene>
    <name evidence="1" type="ORF">O181_107692</name>
</gene>
<dbReference type="EMBL" id="AVOT02081781">
    <property type="protein sequence ID" value="MBW0567977.1"/>
    <property type="molecule type" value="Genomic_DNA"/>
</dbReference>
<name>A0A9Q3JUG5_9BASI</name>
<reference evidence="1" key="1">
    <citation type="submission" date="2021-03" db="EMBL/GenBank/DDBJ databases">
        <title>Draft genome sequence of rust myrtle Austropuccinia psidii MF-1, a brazilian biotype.</title>
        <authorList>
            <person name="Quecine M.C."/>
            <person name="Pachon D.M.R."/>
            <person name="Bonatelli M.L."/>
            <person name="Correr F.H."/>
            <person name="Franceschini L.M."/>
            <person name="Leite T.F."/>
            <person name="Margarido G.R.A."/>
            <person name="Almeida C.A."/>
            <person name="Ferrarezi J.A."/>
            <person name="Labate C.A."/>
        </authorList>
    </citation>
    <scope>NUCLEOTIDE SEQUENCE</scope>
    <source>
        <strain evidence="1">MF-1</strain>
    </source>
</reference>
<comment type="caution">
    <text evidence="1">The sequence shown here is derived from an EMBL/GenBank/DDBJ whole genome shotgun (WGS) entry which is preliminary data.</text>
</comment>
<dbReference type="InterPro" id="IPR006130">
    <property type="entry name" value="Asp/Orn_carbamoylTrfase"/>
</dbReference>
<dbReference type="GO" id="GO:0016597">
    <property type="term" value="F:amino acid binding"/>
    <property type="evidence" value="ECO:0007669"/>
    <property type="project" value="InterPro"/>
</dbReference>
<sequence>MIHRNILIQCGGDLKQTVKSRTTEKSSEEHIIHIFEEVSTRTRIGSSRVNIKTRFNTSQKEFVDKNPKENSNNIKYKSAAIIIKCYILQSTNHLANTCPKRGKINEINLEKEPYVEKEDNIIEANSDDKSSIFSECLRDIENINATFAIMASYSHLPQSGNVKLDLSKI</sequence>
<evidence type="ECO:0000313" key="1">
    <source>
        <dbReference type="EMBL" id="MBW0567977.1"/>
    </source>
</evidence>
<evidence type="ECO:0000313" key="2">
    <source>
        <dbReference type="Proteomes" id="UP000765509"/>
    </source>
</evidence>
<dbReference type="PROSITE" id="PS00097">
    <property type="entry name" value="CARBAMOYLTRANSFERASE"/>
    <property type="match status" value="1"/>
</dbReference>
<dbReference type="GO" id="GO:0006520">
    <property type="term" value="P:amino acid metabolic process"/>
    <property type="evidence" value="ECO:0007669"/>
    <property type="project" value="InterPro"/>
</dbReference>
<accession>A0A9Q3JUG5</accession>
<dbReference type="GO" id="GO:0016743">
    <property type="term" value="F:carboxyl- or carbamoyltransferase activity"/>
    <property type="evidence" value="ECO:0007669"/>
    <property type="project" value="InterPro"/>
</dbReference>
<organism evidence="1 2">
    <name type="scientific">Austropuccinia psidii MF-1</name>
    <dbReference type="NCBI Taxonomy" id="1389203"/>
    <lineage>
        <taxon>Eukaryota</taxon>
        <taxon>Fungi</taxon>
        <taxon>Dikarya</taxon>
        <taxon>Basidiomycota</taxon>
        <taxon>Pucciniomycotina</taxon>
        <taxon>Pucciniomycetes</taxon>
        <taxon>Pucciniales</taxon>
        <taxon>Sphaerophragmiaceae</taxon>
        <taxon>Austropuccinia</taxon>
    </lineage>
</organism>
<dbReference type="Proteomes" id="UP000765509">
    <property type="component" value="Unassembled WGS sequence"/>
</dbReference>
<protein>
    <submittedName>
        <fullName evidence="1">Uncharacterized protein</fullName>
    </submittedName>
</protein>